<dbReference type="InterPro" id="IPR011854">
    <property type="entry name" value="HypE"/>
</dbReference>
<proteinExistence type="inferred from homology"/>
<evidence type="ECO:0000256" key="1">
    <source>
        <dbReference type="ARBA" id="ARBA00006243"/>
    </source>
</evidence>
<dbReference type="AlphaFoldDB" id="A0A2G9YJ28"/>
<accession>A0A2G9YJ28</accession>
<comment type="caution">
    <text evidence="4">The sequence shown here is derived from an EMBL/GenBank/DDBJ whole genome shotgun (WGS) entry which is preliminary data.</text>
</comment>
<reference evidence="4 5" key="1">
    <citation type="submission" date="2017-09" db="EMBL/GenBank/DDBJ databases">
        <title>Depth-based differentiation of microbial function through sediment-hosted aquifers and enrichment of novel symbionts in the deep terrestrial subsurface.</title>
        <authorList>
            <person name="Probst A.J."/>
            <person name="Ladd B."/>
            <person name="Jarett J.K."/>
            <person name="Geller-Mcgrath D.E."/>
            <person name="Sieber C.M."/>
            <person name="Emerson J.B."/>
            <person name="Anantharaman K."/>
            <person name="Thomas B.C."/>
            <person name="Malmstrom R."/>
            <person name="Stieglmeier M."/>
            <person name="Klingl A."/>
            <person name="Woyke T."/>
            <person name="Ryan C.M."/>
            <person name="Banfield J.F."/>
        </authorList>
    </citation>
    <scope>NUCLEOTIDE SEQUENCE [LARGE SCALE GENOMIC DNA]</scope>
    <source>
        <strain evidence="4">CG23_combo_of_CG06-09_8_20_14_all_41_10</strain>
    </source>
</reference>
<dbReference type="CDD" id="cd02197">
    <property type="entry name" value="HypE"/>
    <property type="match status" value="1"/>
</dbReference>
<dbReference type="PANTHER" id="PTHR30303">
    <property type="entry name" value="HYDROGENASE ISOENZYMES FORMATION PROTEIN HYPE"/>
    <property type="match status" value="1"/>
</dbReference>
<dbReference type="InterPro" id="IPR036921">
    <property type="entry name" value="PurM-like_N_sf"/>
</dbReference>
<dbReference type="SUPFAM" id="SSF56042">
    <property type="entry name" value="PurM C-terminal domain-like"/>
    <property type="match status" value="1"/>
</dbReference>
<protein>
    <submittedName>
        <fullName evidence="4">Hydrogenase expression/formation protein HypE</fullName>
    </submittedName>
</protein>
<dbReference type="EMBL" id="PCRK01000096">
    <property type="protein sequence ID" value="PIP19248.1"/>
    <property type="molecule type" value="Genomic_DNA"/>
</dbReference>
<evidence type="ECO:0000259" key="3">
    <source>
        <dbReference type="Pfam" id="PF02769"/>
    </source>
</evidence>
<dbReference type="InterPro" id="IPR036676">
    <property type="entry name" value="PurM-like_C_sf"/>
</dbReference>
<sequence>MAPQQKILLAHGSGGRLTHKLIRDVFLKSLNNPILSELSDSAKIDYKEKIAFTTDSFVVSPLFFPGGDIGKLSVCGTINDLVMVGAVPEYLSLGLIIEEGLDREVLEKIINSISLHAKRAGVVIVTGDTKVVENGAADKVFINTSGVGRIINKGISINNIKCGDKIILTGNIAEHGLAVLTKRKDLDLGLSIKSDCAALNNLIVPLLRRTKAIKFMRDPTRGGIATTLNEITESSGLGIIIEEKNIPITSKVRVVSELLGIDPLYIANEGIAIMIVGKDSAKGVLNFLRRHPLGCHAQIVGEVVKQPKGRVILKTTLGTERIVDMLTAESLPRIC</sequence>
<organism evidence="4 5">
    <name type="scientific">Candidatus Sherwoodlollariibacterium unditelluris</name>
    <dbReference type="NCBI Taxonomy" id="1974757"/>
    <lineage>
        <taxon>Bacteria</taxon>
        <taxon>Pseudomonadati</taxon>
        <taxon>Candidatus Omnitrophota</taxon>
        <taxon>Candidatus Sherwoodlollariibacterium</taxon>
    </lineage>
</organism>
<evidence type="ECO:0000259" key="2">
    <source>
        <dbReference type="Pfam" id="PF00586"/>
    </source>
</evidence>
<feature type="domain" description="PurM-like C-terminal" evidence="3">
    <location>
        <begin position="163"/>
        <end position="314"/>
    </location>
</feature>
<dbReference type="Pfam" id="PF00586">
    <property type="entry name" value="AIRS"/>
    <property type="match status" value="1"/>
</dbReference>
<dbReference type="PIRSF" id="PIRSF005644">
    <property type="entry name" value="Hdrgns_mtr_HypE"/>
    <property type="match status" value="1"/>
</dbReference>
<dbReference type="SUPFAM" id="SSF55326">
    <property type="entry name" value="PurM N-terminal domain-like"/>
    <property type="match status" value="1"/>
</dbReference>
<name>A0A2G9YJ28_9BACT</name>
<evidence type="ECO:0000313" key="4">
    <source>
        <dbReference type="EMBL" id="PIP19248.1"/>
    </source>
</evidence>
<dbReference type="NCBIfam" id="TIGR02124">
    <property type="entry name" value="hypE"/>
    <property type="match status" value="1"/>
</dbReference>
<dbReference type="Pfam" id="PF02769">
    <property type="entry name" value="AIRS_C"/>
    <property type="match status" value="1"/>
</dbReference>
<dbReference type="Gene3D" id="3.90.650.10">
    <property type="entry name" value="PurM-like C-terminal domain"/>
    <property type="match status" value="1"/>
</dbReference>
<dbReference type="InterPro" id="IPR010918">
    <property type="entry name" value="PurM-like_C_dom"/>
</dbReference>
<dbReference type="Proteomes" id="UP000231292">
    <property type="component" value="Unassembled WGS sequence"/>
</dbReference>
<evidence type="ECO:0000313" key="5">
    <source>
        <dbReference type="Proteomes" id="UP000231292"/>
    </source>
</evidence>
<feature type="domain" description="PurM-like N-terminal" evidence="2">
    <location>
        <begin position="43"/>
        <end position="150"/>
    </location>
</feature>
<dbReference type="Gene3D" id="3.30.1330.10">
    <property type="entry name" value="PurM-like, N-terminal domain"/>
    <property type="match status" value="1"/>
</dbReference>
<comment type="similarity">
    <text evidence="1">Belongs to the HypE family.</text>
</comment>
<dbReference type="InterPro" id="IPR016188">
    <property type="entry name" value="PurM-like_N"/>
</dbReference>
<dbReference type="PANTHER" id="PTHR30303:SF0">
    <property type="entry name" value="CARBAMOYL DEHYDRATASE HYPE"/>
    <property type="match status" value="1"/>
</dbReference>
<dbReference type="GO" id="GO:0051604">
    <property type="term" value="P:protein maturation"/>
    <property type="evidence" value="ECO:0007669"/>
    <property type="project" value="TreeGrafter"/>
</dbReference>
<gene>
    <name evidence="4" type="primary">hypE</name>
    <name evidence="4" type="ORF">COX41_03955</name>
</gene>